<organism evidence="9 10">
    <name type="scientific">Vibrio penaeicida</name>
    <dbReference type="NCBI Taxonomy" id="104609"/>
    <lineage>
        <taxon>Bacteria</taxon>
        <taxon>Pseudomonadati</taxon>
        <taxon>Pseudomonadota</taxon>
        <taxon>Gammaproteobacteria</taxon>
        <taxon>Vibrionales</taxon>
        <taxon>Vibrionaceae</taxon>
        <taxon>Vibrio</taxon>
    </lineage>
</organism>
<dbReference type="PANTHER" id="PTHR40074:SF2">
    <property type="entry name" value="O-ACETYLTRANSFERASE WECH"/>
    <property type="match status" value="1"/>
</dbReference>
<feature type="transmembrane region" description="Helical" evidence="7">
    <location>
        <begin position="162"/>
        <end position="182"/>
    </location>
</feature>
<dbReference type="RefSeq" id="WP_126607796.1">
    <property type="nucleotide sequence ID" value="NZ_AP025145.1"/>
</dbReference>
<dbReference type="PANTHER" id="PTHR40074">
    <property type="entry name" value="O-ACETYLTRANSFERASE WECH"/>
    <property type="match status" value="1"/>
</dbReference>
<evidence type="ECO:0000313" key="9">
    <source>
        <dbReference type="EMBL" id="GLQ74199.1"/>
    </source>
</evidence>
<evidence type="ECO:0000256" key="2">
    <source>
        <dbReference type="ARBA" id="ARBA00007400"/>
    </source>
</evidence>
<feature type="transmembrane region" description="Helical" evidence="7">
    <location>
        <begin position="42"/>
        <end position="66"/>
    </location>
</feature>
<keyword evidence="3" id="KW-1003">Cell membrane</keyword>
<feature type="transmembrane region" description="Helical" evidence="7">
    <location>
        <begin position="214"/>
        <end position="231"/>
    </location>
</feature>
<gene>
    <name evidence="9" type="ORF">GCM10007932_35600</name>
</gene>
<feature type="transmembrane region" description="Helical" evidence="7">
    <location>
        <begin position="315"/>
        <end position="333"/>
    </location>
</feature>
<comment type="caution">
    <text evidence="9">The sequence shown here is derived from an EMBL/GenBank/DDBJ whole genome shotgun (WGS) entry which is preliminary data.</text>
</comment>
<name>A0AAV5NUG9_9VIBR</name>
<feature type="transmembrane region" description="Helical" evidence="7">
    <location>
        <begin position="86"/>
        <end position="106"/>
    </location>
</feature>
<comment type="similarity">
    <text evidence="2">Belongs to the acyltransferase 3 family.</text>
</comment>
<protein>
    <submittedName>
        <fullName evidence="9">Fucose 4-O-acetylase</fullName>
    </submittedName>
</protein>
<dbReference type="EMBL" id="BSNX01000055">
    <property type="protein sequence ID" value="GLQ74199.1"/>
    <property type="molecule type" value="Genomic_DNA"/>
</dbReference>
<dbReference type="GO" id="GO:0009246">
    <property type="term" value="P:enterobacterial common antigen biosynthetic process"/>
    <property type="evidence" value="ECO:0007669"/>
    <property type="project" value="TreeGrafter"/>
</dbReference>
<evidence type="ECO:0000256" key="1">
    <source>
        <dbReference type="ARBA" id="ARBA00004651"/>
    </source>
</evidence>
<dbReference type="Proteomes" id="UP001156690">
    <property type="component" value="Unassembled WGS sequence"/>
</dbReference>
<dbReference type="Pfam" id="PF01757">
    <property type="entry name" value="Acyl_transf_3"/>
    <property type="match status" value="1"/>
</dbReference>
<evidence type="ECO:0000256" key="3">
    <source>
        <dbReference type="ARBA" id="ARBA00022475"/>
    </source>
</evidence>
<dbReference type="AlphaFoldDB" id="A0AAV5NUG9"/>
<feature type="transmembrane region" description="Helical" evidence="7">
    <location>
        <begin position="277"/>
        <end position="295"/>
    </location>
</feature>
<dbReference type="GO" id="GO:0005886">
    <property type="term" value="C:plasma membrane"/>
    <property type="evidence" value="ECO:0007669"/>
    <property type="project" value="UniProtKB-SubCell"/>
</dbReference>
<keyword evidence="5 7" id="KW-1133">Transmembrane helix</keyword>
<reference evidence="10" key="1">
    <citation type="journal article" date="2019" name="Int. J. Syst. Evol. Microbiol.">
        <title>The Global Catalogue of Microorganisms (GCM) 10K type strain sequencing project: providing services to taxonomists for standard genome sequencing and annotation.</title>
        <authorList>
            <consortium name="The Broad Institute Genomics Platform"/>
            <consortium name="The Broad Institute Genome Sequencing Center for Infectious Disease"/>
            <person name="Wu L."/>
            <person name="Ma J."/>
        </authorList>
    </citation>
    <scope>NUCLEOTIDE SEQUENCE [LARGE SCALE GENOMIC DNA]</scope>
    <source>
        <strain evidence="10">NBRC 15640</strain>
    </source>
</reference>
<evidence type="ECO:0000256" key="6">
    <source>
        <dbReference type="ARBA" id="ARBA00023136"/>
    </source>
</evidence>
<dbReference type="GO" id="GO:0016413">
    <property type="term" value="F:O-acetyltransferase activity"/>
    <property type="evidence" value="ECO:0007669"/>
    <property type="project" value="TreeGrafter"/>
</dbReference>
<keyword evidence="4 7" id="KW-0812">Transmembrane</keyword>
<feature type="domain" description="Acyltransferase 3" evidence="8">
    <location>
        <begin position="10"/>
        <end position="329"/>
    </location>
</feature>
<feature type="transmembrane region" description="Helical" evidence="7">
    <location>
        <begin position="188"/>
        <end position="207"/>
    </location>
</feature>
<keyword evidence="10" id="KW-1185">Reference proteome</keyword>
<dbReference type="InterPro" id="IPR002656">
    <property type="entry name" value="Acyl_transf_3_dom"/>
</dbReference>
<keyword evidence="6 7" id="KW-0472">Membrane</keyword>
<evidence type="ECO:0000259" key="8">
    <source>
        <dbReference type="Pfam" id="PF01757"/>
    </source>
</evidence>
<evidence type="ECO:0000256" key="5">
    <source>
        <dbReference type="ARBA" id="ARBA00022989"/>
    </source>
</evidence>
<evidence type="ECO:0000256" key="4">
    <source>
        <dbReference type="ARBA" id="ARBA00022692"/>
    </source>
</evidence>
<proteinExistence type="inferred from homology"/>
<evidence type="ECO:0000256" key="7">
    <source>
        <dbReference type="SAM" id="Phobius"/>
    </source>
</evidence>
<sequence>MPSNHTNKIASLELGRVIAMFAIMLLHSQVLTHSSLSSEMQWVGYVLNQLTRFAVPLFFLISGYLIQPKLCSNPLSTLKNYSIPLLKIWLVWSVICLLMPFNWYQFLTEGFIAERSGYWNWLLQNPLNTLFEGGLVHLWFIPGLLCAVAIIALGVHFKLSKGLVIVAGSLYVYGVLAGSYNVLTDWEAPIFTRNGPFFSTLMVLIGFEIRRLKLSVPTLNATIMALIGLSLHLGEAEILAQYGTAFNSHDFLAATPIWASGILFLLLAKPNWGNKPWGFNLSGLVLGIYVAHLPLQILVDNVVRFNGLEGYSRDIAVLSGTIISSVLFVWGVSKTPLKRLLFR</sequence>
<feature type="transmembrane region" description="Helical" evidence="7">
    <location>
        <begin position="251"/>
        <end position="268"/>
    </location>
</feature>
<feature type="transmembrane region" description="Helical" evidence="7">
    <location>
        <begin position="136"/>
        <end position="155"/>
    </location>
</feature>
<comment type="subcellular location">
    <subcellularLocation>
        <location evidence="1">Cell membrane</location>
        <topology evidence="1">Multi-pass membrane protein</topology>
    </subcellularLocation>
</comment>
<accession>A0AAV5NUG9</accession>
<feature type="transmembrane region" description="Helical" evidence="7">
    <location>
        <begin position="12"/>
        <end position="30"/>
    </location>
</feature>
<evidence type="ECO:0000313" key="10">
    <source>
        <dbReference type="Proteomes" id="UP001156690"/>
    </source>
</evidence>